<reference evidence="2" key="1">
    <citation type="submission" date="2020-02" db="EMBL/GenBank/DDBJ databases">
        <authorList>
            <person name="Meier V. D."/>
        </authorList>
    </citation>
    <scope>NUCLEOTIDE SEQUENCE</scope>
    <source>
        <strain evidence="2">AVDCRST_MAG22</strain>
    </source>
</reference>
<feature type="transmembrane region" description="Helical" evidence="1">
    <location>
        <begin position="33"/>
        <end position="55"/>
    </location>
</feature>
<dbReference type="InterPro" id="IPR047961">
    <property type="entry name" value="Transp_suffix-like"/>
</dbReference>
<proteinExistence type="predicted"/>
<dbReference type="AlphaFoldDB" id="A0A6J4PTP2"/>
<feature type="transmembrane region" description="Helical" evidence="1">
    <location>
        <begin position="7"/>
        <end position="27"/>
    </location>
</feature>
<keyword evidence="1" id="KW-0472">Membrane</keyword>
<protein>
    <recommendedName>
        <fullName evidence="3">Transporter suffix domain-containing protein</fullName>
    </recommendedName>
</protein>
<dbReference type="NCBIfam" id="NF033684">
    <property type="entry name" value="suffix_2_RND"/>
    <property type="match status" value="1"/>
</dbReference>
<evidence type="ECO:0000313" key="2">
    <source>
        <dbReference type="EMBL" id="CAA9421488.1"/>
    </source>
</evidence>
<sequence length="76" mass="8569">MRFFGIALMVFAVLMWVAVPAVLLLPLSGGQKVWATSAFLVAGEVAFWVSAAVLGREVFRRYRERLDPRRVFGRRG</sequence>
<evidence type="ECO:0000256" key="1">
    <source>
        <dbReference type="SAM" id="Phobius"/>
    </source>
</evidence>
<keyword evidence="1" id="KW-0812">Transmembrane</keyword>
<accession>A0A6J4PTP2</accession>
<gene>
    <name evidence="2" type="ORF">AVDCRST_MAG22-2601</name>
</gene>
<name>A0A6J4PTP2_9ACTN</name>
<organism evidence="2">
    <name type="scientific">uncultured Rubrobacteraceae bacterium</name>
    <dbReference type="NCBI Taxonomy" id="349277"/>
    <lineage>
        <taxon>Bacteria</taxon>
        <taxon>Bacillati</taxon>
        <taxon>Actinomycetota</taxon>
        <taxon>Rubrobacteria</taxon>
        <taxon>Rubrobacterales</taxon>
        <taxon>Rubrobacteraceae</taxon>
        <taxon>environmental samples</taxon>
    </lineage>
</organism>
<keyword evidence="1" id="KW-1133">Transmembrane helix</keyword>
<evidence type="ECO:0008006" key="3">
    <source>
        <dbReference type="Google" id="ProtNLM"/>
    </source>
</evidence>
<dbReference type="EMBL" id="CADCUV010000117">
    <property type="protein sequence ID" value="CAA9421488.1"/>
    <property type="molecule type" value="Genomic_DNA"/>
</dbReference>